<keyword evidence="3" id="KW-1185">Reference proteome</keyword>
<evidence type="ECO:0000313" key="3">
    <source>
        <dbReference type="Proteomes" id="UP000325315"/>
    </source>
</evidence>
<dbReference type="AlphaFoldDB" id="A0A5B6WN62"/>
<feature type="region of interest" description="Disordered" evidence="1">
    <location>
        <begin position="33"/>
        <end position="65"/>
    </location>
</feature>
<feature type="compositionally biased region" description="Basic residues" evidence="1">
    <location>
        <begin position="40"/>
        <end position="50"/>
    </location>
</feature>
<comment type="caution">
    <text evidence="2">The sequence shown here is derived from an EMBL/GenBank/DDBJ whole genome shotgun (WGS) entry which is preliminary data.</text>
</comment>
<dbReference type="EMBL" id="SMMG02000002">
    <property type="protein sequence ID" value="KAA3482738.1"/>
    <property type="molecule type" value="Genomic_DNA"/>
</dbReference>
<evidence type="ECO:0000256" key="1">
    <source>
        <dbReference type="SAM" id="MobiDB-lite"/>
    </source>
</evidence>
<protein>
    <submittedName>
        <fullName evidence="2">Dynactin subunit 1-like</fullName>
    </submittedName>
</protein>
<sequence length="65" mass="7394">MLGSATKSFSDVVMSGEMIENAIRSGKIDVGKMLKDLPRERKKVNHRRPTKDRDNQPPRPFEAII</sequence>
<dbReference type="Proteomes" id="UP000325315">
    <property type="component" value="Unassembled WGS sequence"/>
</dbReference>
<gene>
    <name evidence="2" type="ORF">EPI10_004961</name>
</gene>
<reference evidence="3" key="1">
    <citation type="journal article" date="2019" name="Plant Biotechnol. J.">
        <title>Genome sequencing of the Australian wild diploid species Gossypium australe highlights disease resistance and delayed gland morphogenesis.</title>
        <authorList>
            <person name="Cai Y."/>
            <person name="Cai X."/>
            <person name="Wang Q."/>
            <person name="Wang P."/>
            <person name="Zhang Y."/>
            <person name="Cai C."/>
            <person name="Xu Y."/>
            <person name="Wang K."/>
            <person name="Zhou Z."/>
            <person name="Wang C."/>
            <person name="Geng S."/>
            <person name="Li B."/>
            <person name="Dong Q."/>
            <person name="Hou Y."/>
            <person name="Wang H."/>
            <person name="Ai P."/>
            <person name="Liu Z."/>
            <person name="Yi F."/>
            <person name="Sun M."/>
            <person name="An G."/>
            <person name="Cheng J."/>
            <person name="Zhang Y."/>
            <person name="Shi Q."/>
            <person name="Xie Y."/>
            <person name="Shi X."/>
            <person name="Chang Y."/>
            <person name="Huang F."/>
            <person name="Chen Y."/>
            <person name="Hong S."/>
            <person name="Mi L."/>
            <person name="Sun Q."/>
            <person name="Zhang L."/>
            <person name="Zhou B."/>
            <person name="Peng R."/>
            <person name="Zhang X."/>
            <person name="Liu F."/>
        </authorList>
    </citation>
    <scope>NUCLEOTIDE SEQUENCE [LARGE SCALE GENOMIC DNA]</scope>
    <source>
        <strain evidence="3">cv. PA1801</strain>
    </source>
</reference>
<organism evidence="2 3">
    <name type="scientific">Gossypium australe</name>
    <dbReference type="NCBI Taxonomy" id="47621"/>
    <lineage>
        <taxon>Eukaryota</taxon>
        <taxon>Viridiplantae</taxon>
        <taxon>Streptophyta</taxon>
        <taxon>Embryophyta</taxon>
        <taxon>Tracheophyta</taxon>
        <taxon>Spermatophyta</taxon>
        <taxon>Magnoliopsida</taxon>
        <taxon>eudicotyledons</taxon>
        <taxon>Gunneridae</taxon>
        <taxon>Pentapetalae</taxon>
        <taxon>rosids</taxon>
        <taxon>malvids</taxon>
        <taxon>Malvales</taxon>
        <taxon>Malvaceae</taxon>
        <taxon>Malvoideae</taxon>
        <taxon>Gossypium</taxon>
    </lineage>
</organism>
<proteinExistence type="predicted"/>
<evidence type="ECO:0000313" key="2">
    <source>
        <dbReference type="EMBL" id="KAA3482738.1"/>
    </source>
</evidence>
<name>A0A5B6WN62_9ROSI</name>
<accession>A0A5B6WN62</accession>